<name>A0A8W8KM61_MAGGI</name>
<dbReference type="EnsemblMetazoa" id="G23744.1">
    <property type="protein sequence ID" value="G23744.1:cds"/>
    <property type="gene ID" value="G23744"/>
</dbReference>
<keyword evidence="1" id="KW-0732">Signal</keyword>
<sequence length="203" mass="23458">MYNRSMRILISIIVVTSVSSIKTNWNLSIKLCRYSNYRPANINDIVKKNTWIGEAMYKFDWGNVQLSIEEGNPNRTCSARDGNCANMDKCKFCDISDIDLQSAWEMLNNLTQNRKYIVADFKNLQEIPEPQRCLMRSENLTKYVICKQEHEDGCQPTENFSDLKIILQVCSMTSSANELKNYGGFQMQVSGVLMLEFLILFFI</sequence>
<feature type="chain" id="PRO_5036474089" evidence="1">
    <location>
        <begin position="21"/>
        <end position="203"/>
    </location>
</feature>
<protein>
    <submittedName>
        <fullName evidence="2">Uncharacterized protein</fullName>
    </submittedName>
</protein>
<feature type="signal peptide" evidence="1">
    <location>
        <begin position="1"/>
        <end position="20"/>
    </location>
</feature>
<evidence type="ECO:0000313" key="3">
    <source>
        <dbReference type="Proteomes" id="UP000005408"/>
    </source>
</evidence>
<evidence type="ECO:0000256" key="1">
    <source>
        <dbReference type="SAM" id="SignalP"/>
    </source>
</evidence>
<accession>A0A8W8KM61</accession>
<organism evidence="2 3">
    <name type="scientific">Magallana gigas</name>
    <name type="common">Pacific oyster</name>
    <name type="synonym">Crassostrea gigas</name>
    <dbReference type="NCBI Taxonomy" id="29159"/>
    <lineage>
        <taxon>Eukaryota</taxon>
        <taxon>Metazoa</taxon>
        <taxon>Spiralia</taxon>
        <taxon>Lophotrochozoa</taxon>
        <taxon>Mollusca</taxon>
        <taxon>Bivalvia</taxon>
        <taxon>Autobranchia</taxon>
        <taxon>Pteriomorphia</taxon>
        <taxon>Ostreida</taxon>
        <taxon>Ostreoidea</taxon>
        <taxon>Ostreidae</taxon>
        <taxon>Magallana</taxon>
    </lineage>
</organism>
<reference evidence="2" key="1">
    <citation type="submission" date="2022-08" db="UniProtKB">
        <authorList>
            <consortium name="EnsemblMetazoa"/>
        </authorList>
    </citation>
    <scope>IDENTIFICATION</scope>
    <source>
        <strain evidence="2">05x7-T-G4-1.051#20</strain>
    </source>
</reference>
<evidence type="ECO:0000313" key="2">
    <source>
        <dbReference type="EnsemblMetazoa" id="G23744.1:cds"/>
    </source>
</evidence>
<dbReference type="Proteomes" id="UP000005408">
    <property type="component" value="Unassembled WGS sequence"/>
</dbReference>
<proteinExistence type="predicted"/>
<dbReference type="AlphaFoldDB" id="A0A8W8KM61"/>
<keyword evidence="3" id="KW-1185">Reference proteome</keyword>